<proteinExistence type="predicted"/>
<sequence length="576" mass="64436">MDFEQALQITNELVFTRMGRRLSPVEVAVLQGCWQEQTYDQIADATGYSIGYINRTVAPKLWQTLSDSFGEKTGKKNLRFVVERYLRKQANQSIAQIDSGLKGELDSQRFATEVFVPSGLESRSVAPATPSSCQVDWGDAIDVSVFYGRQADLKLLTEWIQTDHCRLVALLGMGGVGKTALSVKLAQLLNQSVVSDRPFHFIIWRSLRHAPLLTELLTDLLSFFAPQFAAQPELSKFLQCLRQSRSLVLLDGFEALLEPGEIGRFQAGYENYGELLQLVGETGHQSCIVITSREKLAEVSMLEGIESAVRSLRLEGSPETVQAIVQDKGLVGSDEQKCQLGNLYGNNPLALKIVSTSIQELFEGSIESFLLEETLLSNGIRRLLDQHFNRLSSLEQSIMYWLAVNREWTTSNELQADIVPPISKARLLEALEALSLRSLIEKQTNCYTQQAVVMEYVVEQFTEGLVNELRTTELSLFLNHAILKATAPTKIQPNQQTDILQTIANQLSKQFGSLAALEQQTLQILTKLRRSADRTAGYGAGNLLNLMHRLGLDMTNYDFSNLTVWQQTCALLFCIR</sequence>
<evidence type="ECO:0000259" key="1">
    <source>
        <dbReference type="Pfam" id="PF05729"/>
    </source>
</evidence>
<name>A0A7C3KHQ8_9CYAN</name>
<dbReference type="SUPFAM" id="SSF52540">
    <property type="entry name" value="P-loop containing nucleoside triphosphate hydrolases"/>
    <property type="match status" value="1"/>
</dbReference>
<dbReference type="InterPro" id="IPR007111">
    <property type="entry name" value="NACHT_NTPase"/>
</dbReference>
<dbReference type="PRINTS" id="PR00364">
    <property type="entry name" value="DISEASERSIST"/>
</dbReference>
<feature type="domain" description="NACHT" evidence="1">
    <location>
        <begin position="166"/>
        <end position="314"/>
    </location>
</feature>
<reference evidence="3" key="1">
    <citation type="journal article" date="2020" name="mSystems">
        <title>Genome- and Community-Level Interaction Insights into Carbon Utilization and Element Cycling Functions of Hydrothermarchaeota in Hydrothermal Sediment.</title>
        <authorList>
            <person name="Zhou Z."/>
            <person name="Liu Y."/>
            <person name="Xu W."/>
            <person name="Pan J."/>
            <person name="Luo Z.H."/>
            <person name="Li M."/>
        </authorList>
    </citation>
    <scope>NUCLEOTIDE SEQUENCE [LARGE SCALE GENOMIC DNA]</scope>
    <source>
        <strain evidence="3">SpSt-418</strain>
    </source>
</reference>
<evidence type="ECO:0000259" key="2">
    <source>
        <dbReference type="Pfam" id="PF26355"/>
    </source>
</evidence>
<protein>
    <submittedName>
        <fullName evidence="3">NACHT domain-containing protein</fullName>
    </submittedName>
</protein>
<dbReference type="Gene3D" id="3.40.50.300">
    <property type="entry name" value="P-loop containing nucleotide triphosphate hydrolases"/>
    <property type="match status" value="1"/>
</dbReference>
<dbReference type="Pfam" id="PF05729">
    <property type="entry name" value="NACHT"/>
    <property type="match status" value="1"/>
</dbReference>
<dbReference type="InterPro" id="IPR027417">
    <property type="entry name" value="P-loop_NTPase"/>
</dbReference>
<feature type="domain" description="vWA-MoxR associated protein N-terminal HTH" evidence="2">
    <location>
        <begin position="1"/>
        <end position="85"/>
    </location>
</feature>
<dbReference type="AlphaFoldDB" id="A0A7C3KHQ8"/>
<accession>A0A7C3KHQ8</accession>
<dbReference type="Pfam" id="PF26355">
    <property type="entry name" value="HTH_VMAP-M9"/>
    <property type="match status" value="1"/>
</dbReference>
<evidence type="ECO:0000313" key="3">
    <source>
        <dbReference type="EMBL" id="HFN01385.1"/>
    </source>
</evidence>
<dbReference type="InterPro" id="IPR058651">
    <property type="entry name" value="HTH_VMAP-M9"/>
</dbReference>
<dbReference type="EMBL" id="DSRU01000405">
    <property type="protein sequence ID" value="HFN01385.1"/>
    <property type="molecule type" value="Genomic_DNA"/>
</dbReference>
<comment type="caution">
    <text evidence="3">The sequence shown here is derived from an EMBL/GenBank/DDBJ whole genome shotgun (WGS) entry which is preliminary data.</text>
</comment>
<organism evidence="3">
    <name type="scientific">Oscillatoriales cyanobacterium SpSt-418</name>
    <dbReference type="NCBI Taxonomy" id="2282169"/>
    <lineage>
        <taxon>Bacteria</taxon>
        <taxon>Bacillati</taxon>
        <taxon>Cyanobacteriota</taxon>
        <taxon>Cyanophyceae</taxon>
        <taxon>Oscillatoriophycideae</taxon>
        <taxon>Oscillatoriales</taxon>
    </lineage>
</organism>
<gene>
    <name evidence="3" type="ORF">ENR64_27295</name>
</gene>